<evidence type="ECO:0000313" key="1">
    <source>
        <dbReference type="EMBL" id="KAI6091159.1"/>
    </source>
</evidence>
<comment type="caution">
    <text evidence="1">The sequence shown here is derived from an EMBL/GenBank/DDBJ whole genome shotgun (WGS) entry which is preliminary data.</text>
</comment>
<evidence type="ECO:0000313" key="2">
    <source>
        <dbReference type="Proteomes" id="UP001497680"/>
    </source>
</evidence>
<dbReference type="EMBL" id="MU394288">
    <property type="protein sequence ID" value="KAI6091159.1"/>
    <property type="molecule type" value="Genomic_DNA"/>
</dbReference>
<protein>
    <submittedName>
        <fullName evidence="1">Uncharacterized protein</fullName>
    </submittedName>
</protein>
<organism evidence="1 2">
    <name type="scientific">Hypoxylon rubiginosum</name>
    <dbReference type="NCBI Taxonomy" id="110542"/>
    <lineage>
        <taxon>Eukaryota</taxon>
        <taxon>Fungi</taxon>
        <taxon>Dikarya</taxon>
        <taxon>Ascomycota</taxon>
        <taxon>Pezizomycotina</taxon>
        <taxon>Sordariomycetes</taxon>
        <taxon>Xylariomycetidae</taxon>
        <taxon>Xylariales</taxon>
        <taxon>Hypoxylaceae</taxon>
        <taxon>Hypoxylon</taxon>
    </lineage>
</organism>
<name>A0ACC0DEJ9_9PEZI</name>
<dbReference type="Proteomes" id="UP001497680">
    <property type="component" value="Unassembled WGS sequence"/>
</dbReference>
<accession>A0ACC0DEJ9</accession>
<proteinExistence type="predicted"/>
<reference evidence="1 2" key="1">
    <citation type="journal article" date="2022" name="New Phytol.">
        <title>Ecological generalism drives hyperdiversity of secondary metabolite gene clusters in xylarialean endophytes.</title>
        <authorList>
            <person name="Franco M.E.E."/>
            <person name="Wisecaver J.H."/>
            <person name="Arnold A.E."/>
            <person name="Ju Y.M."/>
            <person name="Slot J.C."/>
            <person name="Ahrendt S."/>
            <person name="Moore L.P."/>
            <person name="Eastman K.E."/>
            <person name="Scott K."/>
            <person name="Konkel Z."/>
            <person name="Mondo S.J."/>
            <person name="Kuo A."/>
            <person name="Hayes R.D."/>
            <person name="Haridas S."/>
            <person name="Andreopoulos B."/>
            <person name="Riley R."/>
            <person name="LaButti K."/>
            <person name="Pangilinan J."/>
            <person name="Lipzen A."/>
            <person name="Amirebrahimi M."/>
            <person name="Yan J."/>
            <person name="Adam C."/>
            <person name="Keymanesh K."/>
            <person name="Ng V."/>
            <person name="Louie K."/>
            <person name="Northen T."/>
            <person name="Drula E."/>
            <person name="Henrissat B."/>
            <person name="Hsieh H.M."/>
            <person name="Youens-Clark K."/>
            <person name="Lutzoni F."/>
            <person name="Miadlikowska J."/>
            <person name="Eastwood D.C."/>
            <person name="Hamelin R.C."/>
            <person name="Grigoriev I.V."/>
            <person name="U'Ren J.M."/>
        </authorList>
    </citation>
    <scope>NUCLEOTIDE SEQUENCE [LARGE SCALE GENOMIC DNA]</scope>
    <source>
        <strain evidence="1 2">ER1909</strain>
    </source>
</reference>
<sequence length="376" mass="42033">MKVPRSLCQFQKLKPRSFSLPRHGPPVWSRCYSSSSSSDVFSPSKFESIRAEMLSRPAQLSWDVMSPTNSSLLNIALADFLPASCQAPAWRAGARGIESVDPATALPQGHHLVYFPLQKTASALCPDGTDPLHSPGGPFERRMWAGGSIEFNDDFRLDSRSVVCRERVDDVSVKGAEGQEKIFVDVLREYMRKEDFESTGDLPVARGIRERRGLVFMRGVNREQARENLALSAKGRGRIVKAPNAPDVSISLTPTPTLLFHYSALTFNAHLIHLDPEFCREVEGHRNLLFHGPLSLTLMLSLLRSQLDADEKIYKIDYRNLAPLYVNELLRVCLRQIGREDGSVDKGNSRRWEVWVEGPDGGLSVRGTAMSLRSDK</sequence>
<keyword evidence="2" id="KW-1185">Reference proteome</keyword>
<gene>
    <name evidence="1" type="ORF">F4821DRAFT_212590</name>
</gene>